<accession>A0AAV7MYF0</accession>
<dbReference type="GO" id="GO:0005737">
    <property type="term" value="C:cytoplasm"/>
    <property type="evidence" value="ECO:0007669"/>
    <property type="project" value="TreeGrafter"/>
</dbReference>
<protein>
    <submittedName>
        <fullName evidence="11">Uncharacterized protein</fullName>
    </submittedName>
</protein>
<dbReference type="InterPro" id="IPR011992">
    <property type="entry name" value="EF-hand-dom_pair"/>
</dbReference>
<dbReference type="PROSITE" id="PS00139">
    <property type="entry name" value="THIOL_PROTEASE_CYS"/>
    <property type="match status" value="1"/>
</dbReference>
<name>A0AAV7MYF0_PLEWA</name>
<comment type="similarity">
    <text evidence="1">Belongs to the peptidase C2 family.</text>
</comment>
<dbReference type="Gene3D" id="1.10.238.10">
    <property type="entry name" value="EF-hand"/>
    <property type="match status" value="1"/>
</dbReference>
<dbReference type="EMBL" id="JANPWB010000013">
    <property type="protein sequence ID" value="KAJ1108796.1"/>
    <property type="molecule type" value="Genomic_DNA"/>
</dbReference>
<proteinExistence type="inferred from homology"/>
<feature type="active site" evidence="7 8">
    <location>
        <position position="102"/>
    </location>
</feature>
<dbReference type="Proteomes" id="UP001066276">
    <property type="component" value="Chromosome 9"/>
</dbReference>
<dbReference type="PANTHER" id="PTHR10183">
    <property type="entry name" value="CALPAIN"/>
    <property type="match status" value="1"/>
</dbReference>
<dbReference type="GO" id="GO:0005509">
    <property type="term" value="F:calcium ion binding"/>
    <property type="evidence" value="ECO:0007669"/>
    <property type="project" value="InterPro"/>
</dbReference>
<dbReference type="PROSITE" id="PS00018">
    <property type="entry name" value="EF_HAND_1"/>
    <property type="match status" value="1"/>
</dbReference>
<dbReference type="InterPro" id="IPR002048">
    <property type="entry name" value="EF_hand_dom"/>
</dbReference>
<dbReference type="SUPFAM" id="SSF54001">
    <property type="entry name" value="Cysteine proteinases"/>
    <property type="match status" value="1"/>
</dbReference>
<organism evidence="11 12">
    <name type="scientific">Pleurodeles waltl</name>
    <name type="common">Iberian ribbed newt</name>
    <dbReference type="NCBI Taxonomy" id="8319"/>
    <lineage>
        <taxon>Eukaryota</taxon>
        <taxon>Metazoa</taxon>
        <taxon>Chordata</taxon>
        <taxon>Craniata</taxon>
        <taxon>Vertebrata</taxon>
        <taxon>Euteleostomi</taxon>
        <taxon>Amphibia</taxon>
        <taxon>Batrachia</taxon>
        <taxon>Caudata</taxon>
        <taxon>Salamandroidea</taxon>
        <taxon>Salamandridae</taxon>
        <taxon>Pleurodelinae</taxon>
        <taxon>Pleurodeles</taxon>
    </lineage>
</organism>
<dbReference type="Gene3D" id="2.60.120.380">
    <property type="match status" value="1"/>
</dbReference>
<dbReference type="SMART" id="SM00720">
    <property type="entry name" value="calpain_III"/>
    <property type="match status" value="1"/>
</dbReference>
<evidence type="ECO:0000256" key="2">
    <source>
        <dbReference type="ARBA" id="ARBA00022670"/>
    </source>
</evidence>
<dbReference type="InterPro" id="IPR001300">
    <property type="entry name" value="Peptidase_C2_calpain_cat"/>
</dbReference>
<evidence type="ECO:0000256" key="3">
    <source>
        <dbReference type="ARBA" id="ARBA00022723"/>
    </source>
</evidence>
<dbReference type="AlphaFoldDB" id="A0AAV7MYF0"/>
<feature type="domain" description="Calpain catalytic" evidence="9">
    <location>
        <begin position="42"/>
        <end position="341"/>
    </location>
</feature>
<comment type="caution">
    <text evidence="11">The sequence shown here is derived from an EMBL/GenBank/DDBJ whole genome shotgun (WGS) entry which is preliminary data.</text>
</comment>
<dbReference type="FunFam" id="3.90.70.10:FF:000001">
    <property type="entry name" value="Calpain-1 catalytic subunit"/>
    <property type="match status" value="1"/>
</dbReference>
<dbReference type="CDD" id="cd00214">
    <property type="entry name" value="Calpain_III"/>
    <property type="match status" value="1"/>
</dbReference>
<dbReference type="InterPro" id="IPR022684">
    <property type="entry name" value="Calpain_cysteine_protease"/>
</dbReference>
<dbReference type="InterPro" id="IPR000169">
    <property type="entry name" value="Pept_cys_AS"/>
</dbReference>
<dbReference type="PANTHER" id="PTHR10183:SF280">
    <property type="entry name" value="CALPAIN-12"/>
    <property type="match status" value="1"/>
</dbReference>
<reference evidence="11" key="1">
    <citation type="journal article" date="2022" name="bioRxiv">
        <title>Sequencing and chromosome-scale assembly of the giantPleurodeles waltlgenome.</title>
        <authorList>
            <person name="Brown T."/>
            <person name="Elewa A."/>
            <person name="Iarovenko S."/>
            <person name="Subramanian E."/>
            <person name="Araus A.J."/>
            <person name="Petzold A."/>
            <person name="Susuki M."/>
            <person name="Suzuki K.-i.T."/>
            <person name="Hayashi T."/>
            <person name="Toyoda A."/>
            <person name="Oliveira C."/>
            <person name="Osipova E."/>
            <person name="Leigh N.D."/>
            <person name="Simon A."/>
            <person name="Yun M.H."/>
        </authorList>
    </citation>
    <scope>NUCLEOTIDE SEQUENCE</scope>
    <source>
        <strain evidence="11">20211129_DDA</strain>
        <tissue evidence="11">Liver</tissue>
    </source>
</reference>
<evidence type="ECO:0000256" key="6">
    <source>
        <dbReference type="ARBA" id="ARBA00022837"/>
    </source>
</evidence>
<dbReference type="CDD" id="cd00044">
    <property type="entry name" value="CysPc"/>
    <property type="match status" value="1"/>
</dbReference>
<keyword evidence="12" id="KW-1185">Reference proteome</keyword>
<dbReference type="SMART" id="SM00230">
    <property type="entry name" value="CysPc"/>
    <property type="match status" value="1"/>
</dbReference>
<keyword evidence="2 8" id="KW-0645">Protease</keyword>
<dbReference type="InterPro" id="IPR022683">
    <property type="entry name" value="Calpain_III"/>
</dbReference>
<dbReference type="SUPFAM" id="SSF47473">
    <property type="entry name" value="EF-hand"/>
    <property type="match status" value="1"/>
</dbReference>
<dbReference type="GO" id="GO:0006508">
    <property type="term" value="P:proteolysis"/>
    <property type="evidence" value="ECO:0007669"/>
    <property type="project" value="UniProtKB-KW"/>
</dbReference>
<dbReference type="InterPro" id="IPR022682">
    <property type="entry name" value="Calpain_domain_III"/>
</dbReference>
<evidence type="ECO:0000256" key="7">
    <source>
        <dbReference type="PIRSR" id="PIRSR622684-1"/>
    </source>
</evidence>
<dbReference type="GO" id="GO:0004198">
    <property type="term" value="F:calcium-dependent cysteine-type endopeptidase activity"/>
    <property type="evidence" value="ECO:0007669"/>
    <property type="project" value="InterPro"/>
</dbReference>
<dbReference type="Pfam" id="PF01067">
    <property type="entry name" value="Calpain_III"/>
    <property type="match status" value="1"/>
</dbReference>
<dbReference type="InterPro" id="IPR036213">
    <property type="entry name" value="Calpain_III_sf"/>
</dbReference>
<dbReference type="PROSITE" id="PS50222">
    <property type="entry name" value="EF_HAND_2"/>
    <property type="match status" value="1"/>
</dbReference>
<feature type="active site" evidence="7 8">
    <location>
        <position position="283"/>
    </location>
</feature>
<keyword evidence="4 8" id="KW-0378">Hydrolase</keyword>
<dbReference type="PROSITE" id="PS50203">
    <property type="entry name" value="CALPAIN_CAT"/>
    <property type="match status" value="1"/>
</dbReference>
<gene>
    <name evidence="11" type="ORF">NDU88_006166</name>
</gene>
<evidence type="ECO:0000313" key="11">
    <source>
        <dbReference type="EMBL" id="KAJ1108796.1"/>
    </source>
</evidence>
<evidence type="ECO:0000259" key="9">
    <source>
        <dbReference type="PROSITE" id="PS50203"/>
    </source>
</evidence>
<dbReference type="Gene3D" id="3.90.70.10">
    <property type="entry name" value="Cysteine proteinases"/>
    <property type="match status" value="1"/>
</dbReference>
<dbReference type="Pfam" id="PF00648">
    <property type="entry name" value="Peptidase_C2"/>
    <property type="match status" value="1"/>
</dbReference>
<dbReference type="FunFam" id="2.60.120.380:FF:000011">
    <property type="entry name" value="Calpain 12"/>
    <property type="match status" value="1"/>
</dbReference>
<feature type="domain" description="EF-hand" evidence="10">
    <location>
        <begin position="595"/>
        <end position="630"/>
    </location>
</feature>
<keyword evidence="3" id="KW-0479">Metal-binding</keyword>
<keyword evidence="5 8" id="KW-0788">Thiol protease</keyword>
<keyword evidence="6" id="KW-0106">Calcium</keyword>
<dbReference type="PRINTS" id="PR00704">
    <property type="entry name" value="CALPAIN"/>
</dbReference>
<evidence type="ECO:0000256" key="1">
    <source>
        <dbReference type="ARBA" id="ARBA00007623"/>
    </source>
</evidence>
<evidence type="ECO:0000259" key="10">
    <source>
        <dbReference type="PROSITE" id="PS50222"/>
    </source>
</evidence>
<sequence length="694" mass="79731">MAPITVHLVKKSAPSTPDYTIIPYRGQKYQDLKQQCLQKGQLFEDPYFPASPPSLGYSKLGPRSEMTQGVAWKRPQEICRLPQFVSQDMSRTDVCQGILGNCWFLAAAASLSLYPRLMDRVVPPGQNFRESYAGIFHFQFWHYGQWVDVVIDDRLPVKDGQLVFVRSPEKEEFWAALLEKAYAKLNGSYEVLEEGLMNEAFVDFTGGIGEHITLKAPPAGLFHIMRRALQMKSLMGASLEIKGQWESEVHTPEGLVKGHAYSVTGAHQVEHCGRNFQLLRLRNPWGRVEWNGRWSDKSSLWSFLDPSQLTELQVRAEDGEFWMQMEDFLRYFDTLELCNLTPDSLSNPTDDRWNVNIFHGRWVRGYNAGGCRNHKVTFWTNPQFHVDLLEVDGDKEPGCTMLVSLTQRDRRQEKRQGMEYIAIGFEIFQIPAGQTLKDITDRKRITSSLLPVAMSQYVNLRDVTIRCTLKPGCYLIVPSTFEAMTEAKFTLRIFTEKQQRIRELNEEISADDTAFQVPSTRQFDEEAWQLFKQFAAQTQQISAPALQQIMNKLLLQPKYSMENTENFPLVSCQQAIALVDNNGKLGLNEFKQLWSKIRSWELIFSVYDANRSGTMESNEIRLALKAAGFHLNNRLTEIITKRYGDELLRISLKGFLSCLVLLETTFRKCQALDKNKDGVLQLTREEWVELSTFA</sequence>
<evidence type="ECO:0000313" key="12">
    <source>
        <dbReference type="Proteomes" id="UP001066276"/>
    </source>
</evidence>
<dbReference type="SUPFAM" id="SSF49758">
    <property type="entry name" value="Calpain large subunit, middle domain (domain III)"/>
    <property type="match status" value="1"/>
</dbReference>
<dbReference type="InterPro" id="IPR018247">
    <property type="entry name" value="EF_Hand_1_Ca_BS"/>
</dbReference>
<dbReference type="InterPro" id="IPR038765">
    <property type="entry name" value="Papain-like_cys_pep_sf"/>
</dbReference>
<evidence type="ECO:0000256" key="5">
    <source>
        <dbReference type="ARBA" id="ARBA00022807"/>
    </source>
</evidence>
<evidence type="ECO:0000256" key="4">
    <source>
        <dbReference type="ARBA" id="ARBA00022801"/>
    </source>
</evidence>
<feature type="active site" evidence="7 8">
    <location>
        <position position="259"/>
    </location>
</feature>
<evidence type="ECO:0000256" key="8">
    <source>
        <dbReference type="PROSITE-ProRule" id="PRU00239"/>
    </source>
</evidence>
<dbReference type="InterPro" id="IPR033883">
    <property type="entry name" value="C2_III"/>
</dbReference>